<feature type="non-terminal residue" evidence="1">
    <location>
        <position position="74"/>
    </location>
</feature>
<dbReference type="Proteomes" id="UP000016536">
    <property type="component" value="Unassembled WGS sequence"/>
</dbReference>
<dbReference type="AntiFam" id="ANF00057">
    <property type="entry name" value="Translation of E. coli type CRISPR repeat"/>
</dbReference>
<reference evidence="1 2" key="1">
    <citation type="submission" date="2013-08" db="EMBL/GenBank/DDBJ databases">
        <authorList>
            <person name="Weinstock G."/>
            <person name="Sodergren E."/>
            <person name="Wylie T."/>
            <person name="Fulton L."/>
            <person name="Fulton R."/>
            <person name="Fronick C."/>
            <person name="O'Laughlin M."/>
            <person name="Godfrey J."/>
            <person name="Miner T."/>
            <person name="Herter B."/>
            <person name="Appelbaum E."/>
            <person name="Cordes M."/>
            <person name="Lek S."/>
            <person name="Wollam A."/>
            <person name="Pepin K.H."/>
            <person name="Palsikar V.B."/>
            <person name="Mitreva M."/>
            <person name="Wilson R.K."/>
        </authorList>
    </citation>
    <scope>NUCLEOTIDE SEQUENCE [LARGE SCALE GENOMIC DNA]</scope>
    <source>
        <strain evidence="1 2">F0542</strain>
    </source>
</reference>
<dbReference type="EMBL" id="AWSE01000298">
    <property type="protein sequence ID" value="ERH20713.1"/>
    <property type="molecule type" value="Genomic_DNA"/>
</dbReference>
<dbReference type="HOGENOM" id="CLU_072989_2_3_11"/>
<sequence>MERSRIIPARAGFTITPAGQRSMRRDHPRSRGVYKHGVMPILALEGSSPLARGLLSCQVPKWAPTGIIPARAGF</sequence>
<evidence type="ECO:0000313" key="1">
    <source>
        <dbReference type="EMBL" id="ERH20713.1"/>
    </source>
</evidence>
<keyword evidence="2" id="KW-1185">Reference proteome</keyword>
<comment type="caution">
    <text evidence="1">The sequence shown here is derived from an EMBL/GenBank/DDBJ whole genome shotgun (WGS) entry which is preliminary data.</text>
</comment>
<dbReference type="AntiFam" id="ANF00006">
    <property type="entry name" value="Translation of CRISPR region"/>
</dbReference>
<name>U1RM52_9ACTO</name>
<organism evidence="1 2">
    <name type="scientific">Actinomyces johnsonii F0542</name>
    <dbReference type="NCBI Taxonomy" id="1321818"/>
    <lineage>
        <taxon>Bacteria</taxon>
        <taxon>Bacillati</taxon>
        <taxon>Actinomycetota</taxon>
        <taxon>Actinomycetes</taxon>
        <taxon>Actinomycetales</taxon>
        <taxon>Actinomycetaceae</taxon>
        <taxon>Actinomyces</taxon>
    </lineage>
</organism>
<evidence type="ECO:0000313" key="2">
    <source>
        <dbReference type="Proteomes" id="UP000016536"/>
    </source>
</evidence>
<gene>
    <name evidence="1" type="ORF">HMPREF1979_03283</name>
</gene>
<protein>
    <submittedName>
        <fullName evidence="1">Uncharacterized protein</fullName>
    </submittedName>
</protein>
<dbReference type="AlphaFoldDB" id="U1RM52"/>
<accession>U1RM52</accession>
<proteinExistence type="predicted"/>